<dbReference type="RefSeq" id="WP_013322086.1">
    <property type="nucleotide sequence ID" value="NC_014501.1"/>
</dbReference>
<evidence type="ECO:0000313" key="3">
    <source>
        <dbReference type="Proteomes" id="UP000008206"/>
    </source>
</evidence>
<dbReference type="EMBL" id="CP002198">
    <property type="protein sequence ID" value="ADN13980.1"/>
    <property type="molecule type" value="Genomic_DNA"/>
</dbReference>
<feature type="region of interest" description="Disordered" evidence="1">
    <location>
        <begin position="31"/>
        <end position="73"/>
    </location>
</feature>
<feature type="compositionally biased region" description="Basic and acidic residues" evidence="1">
    <location>
        <begin position="63"/>
        <end position="73"/>
    </location>
</feature>
<dbReference type="KEGG" id="cyj:Cyan7822_1998"/>
<protein>
    <submittedName>
        <fullName evidence="2">Uncharacterized protein</fullName>
    </submittedName>
</protein>
<dbReference type="OrthoDB" id="583073at2"/>
<gene>
    <name evidence="2" type="ordered locus">Cyan7822_1998</name>
</gene>
<feature type="compositionally biased region" description="Basic and acidic residues" evidence="1">
    <location>
        <begin position="39"/>
        <end position="55"/>
    </location>
</feature>
<reference evidence="3" key="1">
    <citation type="journal article" date="2011" name="MBio">
        <title>Novel metabolic attributes of the genus Cyanothece, comprising a group of unicellular nitrogen-fixing Cyanobacteria.</title>
        <authorList>
            <person name="Bandyopadhyay A."/>
            <person name="Elvitigala T."/>
            <person name="Welsh E."/>
            <person name="Stockel J."/>
            <person name="Liberton M."/>
            <person name="Min H."/>
            <person name="Sherman L.A."/>
            <person name="Pakrasi H.B."/>
        </authorList>
    </citation>
    <scope>NUCLEOTIDE SEQUENCE [LARGE SCALE GENOMIC DNA]</scope>
    <source>
        <strain evidence="3">PCC 7822</strain>
    </source>
</reference>
<keyword evidence="3" id="KW-1185">Reference proteome</keyword>
<evidence type="ECO:0000313" key="2">
    <source>
        <dbReference type="EMBL" id="ADN13980.1"/>
    </source>
</evidence>
<proteinExistence type="predicted"/>
<sequence length="73" mass="8887">MNTEEYARQLMVEERHEREHLQDNLSSRAVQEMAANTNHETEERARELLTQDRQHNQHLQENLLERTVEDFEQ</sequence>
<name>E0UBN6_GLOV7</name>
<organism evidence="2 3">
    <name type="scientific">Gloeothece verrucosa (strain PCC 7822)</name>
    <name type="common">Cyanothece sp. (strain PCC 7822)</name>
    <dbReference type="NCBI Taxonomy" id="497965"/>
    <lineage>
        <taxon>Bacteria</taxon>
        <taxon>Bacillati</taxon>
        <taxon>Cyanobacteriota</taxon>
        <taxon>Cyanophyceae</taxon>
        <taxon>Oscillatoriophycideae</taxon>
        <taxon>Chroococcales</taxon>
        <taxon>Aphanothecaceae</taxon>
        <taxon>Gloeothece</taxon>
        <taxon>Gloeothece verrucosa</taxon>
    </lineage>
</organism>
<dbReference type="eggNOG" id="ENOG50321NS">
    <property type="taxonomic scope" value="Bacteria"/>
</dbReference>
<evidence type="ECO:0000256" key="1">
    <source>
        <dbReference type="SAM" id="MobiDB-lite"/>
    </source>
</evidence>
<dbReference type="AlphaFoldDB" id="E0UBN6"/>
<dbReference type="HOGENOM" id="CLU_191318_0_0_3"/>
<accession>E0UBN6</accession>
<dbReference type="Proteomes" id="UP000008206">
    <property type="component" value="Chromosome"/>
</dbReference>